<comment type="caution">
    <text evidence="3">The sequence shown here is derived from an EMBL/GenBank/DDBJ whole genome shotgun (WGS) entry which is preliminary data.</text>
</comment>
<accession>A0AAD9QZQ0</accession>
<dbReference type="Proteomes" id="UP001249851">
    <property type="component" value="Unassembled WGS sequence"/>
</dbReference>
<reference evidence="3" key="2">
    <citation type="journal article" date="2023" name="Science">
        <title>Genomic signatures of disease resistance in endangered staghorn corals.</title>
        <authorList>
            <person name="Vollmer S.V."/>
            <person name="Selwyn J.D."/>
            <person name="Despard B.A."/>
            <person name="Roesel C.L."/>
        </authorList>
    </citation>
    <scope>NUCLEOTIDE SEQUENCE</scope>
    <source>
        <strain evidence="3">K2</strain>
    </source>
</reference>
<dbReference type="EMBL" id="JARQWQ010000008">
    <property type="protein sequence ID" value="KAK2570312.1"/>
    <property type="molecule type" value="Genomic_DNA"/>
</dbReference>
<dbReference type="AlphaFoldDB" id="A0AAD9QZQ0"/>
<sequence length="161" mass="18406">MDMSSAPVRETLEATGVQEASQVSGGFSRGSKITVRSIFPGQVQVKDANKQKIKKKKEKRSKKEKKHKRKQSEYEEASEEEGKIKQEEKENVKMIKRERKMILKAINQTNTKRILNGERITLHQAMTHPMEKTIIVVPKVVTVIIIIIIIIHLIKILQGNP</sequence>
<reference evidence="3" key="1">
    <citation type="journal article" date="2023" name="G3 (Bethesda)">
        <title>Whole genome assembly and annotation of the endangered Caribbean coral Acropora cervicornis.</title>
        <authorList>
            <person name="Selwyn J.D."/>
            <person name="Vollmer S.V."/>
        </authorList>
    </citation>
    <scope>NUCLEOTIDE SEQUENCE</scope>
    <source>
        <strain evidence="3">K2</strain>
    </source>
</reference>
<evidence type="ECO:0000313" key="3">
    <source>
        <dbReference type="EMBL" id="KAK2570312.1"/>
    </source>
</evidence>
<protein>
    <submittedName>
        <fullName evidence="3">Uncharacterized protein</fullName>
    </submittedName>
</protein>
<evidence type="ECO:0000313" key="4">
    <source>
        <dbReference type="Proteomes" id="UP001249851"/>
    </source>
</evidence>
<keyword evidence="2" id="KW-0812">Transmembrane</keyword>
<feature type="compositionally biased region" description="Basic residues" evidence="1">
    <location>
        <begin position="51"/>
        <end position="70"/>
    </location>
</feature>
<proteinExistence type="predicted"/>
<keyword evidence="4" id="KW-1185">Reference proteome</keyword>
<evidence type="ECO:0000256" key="1">
    <source>
        <dbReference type="SAM" id="MobiDB-lite"/>
    </source>
</evidence>
<gene>
    <name evidence="3" type="ORF">P5673_005102</name>
</gene>
<keyword evidence="2" id="KW-1133">Transmembrane helix</keyword>
<name>A0AAD9QZQ0_ACRCE</name>
<feature type="compositionally biased region" description="Basic and acidic residues" evidence="1">
    <location>
        <begin position="80"/>
        <end position="89"/>
    </location>
</feature>
<keyword evidence="2" id="KW-0472">Membrane</keyword>
<feature type="region of interest" description="Disordered" evidence="1">
    <location>
        <begin position="1"/>
        <end position="89"/>
    </location>
</feature>
<organism evidence="3 4">
    <name type="scientific">Acropora cervicornis</name>
    <name type="common">Staghorn coral</name>
    <dbReference type="NCBI Taxonomy" id="6130"/>
    <lineage>
        <taxon>Eukaryota</taxon>
        <taxon>Metazoa</taxon>
        <taxon>Cnidaria</taxon>
        <taxon>Anthozoa</taxon>
        <taxon>Hexacorallia</taxon>
        <taxon>Scleractinia</taxon>
        <taxon>Astrocoeniina</taxon>
        <taxon>Acroporidae</taxon>
        <taxon>Acropora</taxon>
    </lineage>
</organism>
<feature type="transmembrane region" description="Helical" evidence="2">
    <location>
        <begin position="134"/>
        <end position="154"/>
    </location>
</feature>
<evidence type="ECO:0000256" key="2">
    <source>
        <dbReference type="SAM" id="Phobius"/>
    </source>
</evidence>